<gene>
    <name evidence="1" type="ORF">EZS28_030083</name>
</gene>
<dbReference type="Proteomes" id="UP000324800">
    <property type="component" value="Unassembled WGS sequence"/>
</dbReference>
<dbReference type="AlphaFoldDB" id="A0A5J4UW56"/>
<reference evidence="1 2" key="1">
    <citation type="submission" date="2019-03" db="EMBL/GenBank/DDBJ databases">
        <title>Single cell metagenomics reveals metabolic interactions within the superorganism composed of flagellate Streblomastix strix and complex community of Bacteroidetes bacteria on its surface.</title>
        <authorList>
            <person name="Treitli S.C."/>
            <person name="Kolisko M."/>
            <person name="Husnik F."/>
            <person name="Keeling P."/>
            <person name="Hampl V."/>
        </authorList>
    </citation>
    <scope>NUCLEOTIDE SEQUENCE [LARGE SCALE GENOMIC DNA]</scope>
    <source>
        <strain evidence="1">ST1C</strain>
    </source>
</reference>
<dbReference type="EMBL" id="SNRW01012015">
    <property type="protein sequence ID" value="KAA6374390.1"/>
    <property type="molecule type" value="Genomic_DNA"/>
</dbReference>
<name>A0A5J4UW56_9EUKA</name>
<sequence>MLKSVIQKRFAFLGQTTFLNRPPANENNPDIPEQKSDICPIMMLSPPQPPVSINQIRYEVRYLTQPAAAVAIMNDITRENPQTRDDQIRALQRAMKGTYLKTTRTLKQGYPFTSATFKEWIQKDYPQMNLTHGYIQSMLLESAAEYKIKLMVDVDGVPACLAANTDESSIQEYVNSLPVEVLCPASITAQVVNEKDPCPHIDKHDDLPTSEITSNIANC</sequence>
<proteinExistence type="predicted"/>
<organism evidence="1 2">
    <name type="scientific">Streblomastix strix</name>
    <dbReference type="NCBI Taxonomy" id="222440"/>
    <lineage>
        <taxon>Eukaryota</taxon>
        <taxon>Metamonada</taxon>
        <taxon>Preaxostyla</taxon>
        <taxon>Oxymonadida</taxon>
        <taxon>Streblomastigidae</taxon>
        <taxon>Streblomastix</taxon>
    </lineage>
</organism>
<protein>
    <submittedName>
        <fullName evidence="1">Uncharacterized protein</fullName>
    </submittedName>
</protein>
<comment type="caution">
    <text evidence="1">The sequence shown here is derived from an EMBL/GenBank/DDBJ whole genome shotgun (WGS) entry which is preliminary data.</text>
</comment>
<evidence type="ECO:0000313" key="2">
    <source>
        <dbReference type="Proteomes" id="UP000324800"/>
    </source>
</evidence>
<evidence type="ECO:0000313" key="1">
    <source>
        <dbReference type="EMBL" id="KAA6374390.1"/>
    </source>
</evidence>
<accession>A0A5J4UW56</accession>